<feature type="domain" description="PAS" evidence="1">
    <location>
        <begin position="7"/>
        <end position="69"/>
    </location>
</feature>
<dbReference type="SUPFAM" id="SSF55785">
    <property type="entry name" value="PYP-like sensor domain (PAS domain)"/>
    <property type="match status" value="1"/>
</dbReference>
<keyword evidence="3" id="KW-1185">Reference proteome</keyword>
<dbReference type="RefSeq" id="WP_377100934.1">
    <property type="nucleotide sequence ID" value="NZ_JBHTHU010000010.1"/>
</dbReference>
<dbReference type="InterPro" id="IPR035965">
    <property type="entry name" value="PAS-like_dom_sf"/>
</dbReference>
<sequence length="142" mass="15879">MQFTEGENLRQTVLSAPIGICILNAITFKAELVNDKFLEIAGKPREAILGKWHWESFAEVKAYYETALTQVAVTGVPYYANEVEMMLVRHGREENIFVTFVYAPVKNSAGEVVSVAVWVLENTKQVKARQALTVVSRPYAIG</sequence>
<dbReference type="SMART" id="SM00091">
    <property type="entry name" value="PAS"/>
    <property type="match status" value="1"/>
</dbReference>
<evidence type="ECO:0000259" key="1">
    <source>
        <dbReference type="SMART" id="SM00091"/>
    </source>
</evidence>
<accession>A0ABW2YXZ2</accession>
<name>A0ABW2YXZ2_9SPHI</name>
<dbReference type="InterPro" id="IPR000014">
    <property type="entry name" value="PAS"/>
</dbReference>
<evidence type="ECO:0000313" key="3">
    <source>
        <dbReference type="Proteomes" id="UP001596958"/>
    </source>
</evidence>
<dbReference type="Gene3D" id="3.30.450.20">
    <property type="entry name" value="PAS domain"/>
    <property type="match status" value="1"/>
</dbReference>
<comment type="caution">
    <text evidence="2">The sequence shown here is derived from an EMBL/GenBank/DDBJ whole genome shotgun (WGS) entry which is preliminary data.</text>
</comment>
<organism evidence="2 3">
    <name type="scientific">Mucilaginibacter calamicampi</name>
    <dbReference type="NCBI Taxonomy" id="1302352"/>
    <lineage>
        <taxon>Bacteria</taxon>
        <taxon>Pseudomonadati</taxon>
        <taxon>Bacteroidota</taxon>
        <taxon>Sphingobacteriia</taxon>
        <taxon>Sphingobacteriales</taxon>
        <taxon>Sphingobacteriaceae</taxon>
        <taxon>Mucilaginibacter</taxon>
    </lineage>
</organism>
<proteinExistence type="predicted"/>
<reference evidence="3" key="1">
    <citation type="journal article" date="2019" name="Int. J. Syst. Evol. Microbiol.">
        <title>The Global Catalogue of Microorganisms (GCM) 10K type strain sequencing project: providing services to taxonomists for standard genome sequencing and annotation.</title>
        <authorList>
            <consortium name="The Broad Institute Genomics Platform"/>
            <consortium name="The Broad Institute Genome Sequencing Center for Infectious Disease"/>
            <person name="Wu L."/>
            <person name="Ma J."/>
        </authorList>
    </citation>
    <scope>NUCLEOTIDE SEQUENCE [LARGE SCALE GENOMIC DNA]</scope>
    <source>
        <strain evidence="3">CCUG 63418</strain>
    </source>
</reference>
<evidence type="ECO:0000313" key="2">
    <source>
        <dbReference type="EMBL" id="MFD0751084.1"/>
    </source>
</evidence>
<gene>
    <name evidence="2" type="ORF">ACFQZS_13090</name>
</gene>
<protein>
    <submittedName>
        <fullName evidence="2">PAS domain-containing protein</fullName>
    </submittedName>
</protein>
<dbReference type="EMBL" id="JBHTHU010000010">
    <property type="protein sequence ID" value="MFD0751084.1"/>
    <property type="molecule type" value="Genomic_DNA"/>
</dbReference>
<dbReference type="Proteomes" id="UP001596958">
    <property type="component" value="Unassembled WGS sequence"/>
</dbReference>
<dbReference type="Pfam" id="PF13426">
    <property type="entry name" value="PAS_9"/>
    <property type="match status" value="1"/>
</dbReference>